<comment type="similarity">
    <text evidence="2">Belongs to the UPF0173 family.</text>
</comment>
<protein>
    <recommendedName>
        <fullName evidence="2">UPF0173 metal-dependent hydrolase CBM2605_A170024</fullName>
    </recommendedName>
</protein>
<evidence type="ECO:0000256" key="3">
    <source>
        <dbReference type="SAM" id="SignalP"/>
    </source>
</evidence>
<evidence type="ECO:0000313" key="8">
    <source>
        <dbReference type="Proteomes" id="UP000256710"/>
    </source>
</evidence>
<evidence type="ECO:0000256" key="1">
    <source>
        <dbReference type="ARBA" id="ARBA00022801"/>
    </source>
</evidence>
<keyword evidence="8" id="KW-1185">Reference proteome</keyword>
<evidence type="ECO:0000313" key="6">
    <source>
        <dbReference type="EMBL" id="SPD47048.1"/>
    </source>
</evidence>
<dbReference type="SUPFAM" id="SSF56281">
    <property type="entry name" value="Metallo-hydrolase/oxidoreductase"/>
    <property type="match status" value="1"/>
</dbReference>
<organism evidence="6 7">
    <name type="scientific">Cupriavidus neocaledonicus</name>
    <dbReference type="NCBI Taxonomy" id="1040979"/>
    <lineage>
        <taxon>Bacteria</taxon>
        <taxon>Pseudomonadati</taxon>
        <taxon>Pseudomonadota</taxon>
        <taxon>Betaproteobacteria</taxon>
        <taxon>Burkholderiales</taxon>
        <taxon>Burkholderiaceae</taxon>
        <taxon>Cupriavidus</taxon>
    </lineage>
</organism>
<feature type="signal peptide" evidence="3">
    <location>
        <begin position="1"/>
        <end position="29"/>
    </location>
</feature>
<keyword evidence="1 2" id="KW-0378">Hydrolase</keyword>
<dbReference type="EMBL" id="OFTC01000009">
    <property type="protein sequence ID" value="SOZ35105.1"/>
    <property type="molecule type" value="Genomic_DNA"/>
</dbReference>
<dbReference type="InterPro" id="IPR022877">
    <property type="entry name" value="UPF0173"/>
</dbReference>
<dbReference type="InterPro" id="IPR036866">
    <property type="entry name" value="RibonucZ/Hydroxyglut_hydro"/>
</dbReference>
<dbReference type="PANTHER" id="PTHR43546:SF3">
    <property type="entry name" value="UPF0173 METAL-DEPENDENT HYDROLASE MJ1163"/>
    <property type="match status" value="1"/>
</dbReference>
<evidence type="ECO:0000313" key="7">
    <source>
        <dbReference type="Proteomes" id="UP000255168"/>
    </source>
</evidence>
<evidence type="ECO:0000256" key="2">
    <source>
        <dbReference type="HAMAP-Rule" id="MF_00457"/>
    </source>
</evidence>
<reference evidence="7 8" key="1">
    <citation type="submission" date="2018-01" db="EMBL/GenBank/DDBJ databases">
        <authorList>
            <person name="Clerissi C."/>
        </authorList>
    </citation>
    <scope>NUCLEOTIDE SEQUENCE [LARGE SCALE GENOMIC DNA]</scope>
    <source>
        <strain evidence="5">Cupriavidus taiwanensis STM 6082</strain>
        <strain evidence="6">Cupriavidus taiwanensis STM 6160</strain>
    </source>
</reference>
<accession>A0A375H862</accession>
<evidence type="ECO:0000313" key="5">
    <source>
        <dbReference type="EMBL" id="SOZ35105.1"/>
    </source>
</evidence>
<keyword evidence="3" id="KW-0732">Signal</keyword>
<dbReference type="NCBIfam" id="NF001911">
    <property type="entry name" value="PRK00685.1"/>
    <property type="match status" value="1"/>
</dbReference>
<dbReference type="RefSeq" id="WP_026164413.1">
    <property type="nucleotide sequence ID" value="NZ_AQUR01000104.1"/>
</dbReference>
<dbReference type="EMBL" id="LT984806">
    <property type="protein sequence ID" value="SPD47048.1"/>
    <property type="molecule type" value="Genomic_DNA"/>
</dbReference>
<dbReference type="InterPro" id="IPR050114">
    <property type="entry name" value="UPF0173_UPF0282_UlaG_hydrolase"/>
</dbReference>
<dbReference type="Pfam" id="PF12706">
    <property type="entry name" value="Lactamase_B_2"/>
    <property type="match status" value="1"/>
</dbReference>
<evidence type="ECO:0000259" key="4">
    <source>
        <dbReference type="SMART" id="SM00849"/>
    </source>
</evidence>
<dbReference type="Proteomes" id="UP000255168">
    <property type="component" value="Chromosome I"/>
</dbReference>
<dbReference type="Proteomes" id="UP000256710">
    <property type="component" value="Unassembled WGS sequence"/>
</dbReference>
<proteinExistence type="inferred from homology"/>
<sequence>MPGHLAKRLAALTTLCALAALSSLLGACAAPTPRADAPRPVATGQPTAGKAEVLWLGQSATRITTPGGKVIVIDPWLTNNPKTPPGFRQLPALGKVDLILVTHAHNDHLGDTPALARLTNAPVYNGGGLGRALVSLGLVPETQVQRFGKSGTVMPFGPAGPRITAVHAEHSSELALKNPATGKDETHYGGEPVGYIIELENGFRIWHLGDTGLFGDMRLISEIYKPDLVLIPIGGYTTMGPREAAIAVRDLIRPRFAIPIHYQASPQASGTPEEFRAALGAGAATSVIVPQPGEKVDF</sequence>
<dbReference type="AlphaFoldDB" id="A0A375H862"/>
<feature type="chain" id="PRO_5016581248" description="UPF0173 metal-dependent hydrolase CBM2605_A170024" evidence="3">
    <location>
        <begin position="30"/>
        <end position="298"/>
    </location>
</feature>
<dbReference type="PROSITE" id="PS51257">
    <property type="entry name" value="PROKAR_LIPOPROTEIN"/>
    <property type="match status" value="1"/>
</dbReference>
<dbReference type="InterPro" id="IPR001279">
    <property type="entry name" value="Metallo-B-lactamas"/>
</dbReference>
<dbReference type="HAMAP" id="MF_00457">
    <property type="entry name" value="UPF0173"/>
    <property type="match status" value="1"/>
</dbReference>
<name>A0A375H862_9BURK</name>
<feature type="domain" description="Metallo-beta-lactamase" evidence="4">
    <location>
        <begin position="57"/>
        <end position="261"/>
    </location>
</feature>
<dbReference type="SMART" id="SM00849">
    <property type="entry name" value="Lactamase_B"/>
    <property type="match status" value="1"/>
</dbReference>
<gene>
    <name evidence="5" type="ORF">CBM2605_A170024</name>
    <name evidence="6" type="ORF">CBM2607_11988</name>
</gene>
<dbReference type="GO" id="GO:0016787">
    <property type="term" value="F:hydrolase activity"/>
    <property type="evidence" value="ECO:0007669"/>
    <property type="project" value="UniProtKB-UniRule"/>
</dbReference>
<dbReference type="PANTHER" id="PTHR43546">
    <property type="entry name" value="UPF0173 METAL-DEPENDENT HYDROLASE MJ1163-RELATED"/>
    <property type="match status" value="1"/>
</dbReference>
<dbReference type="Gene3D" id="3.60.15.10">
    <property type="entry name" value="Ribonuclease Z/Hydroxyacylglutathione hydrolase-like"/>
    <property type="match status" value="1"/>
</dbReference>